<dbReference type="Proteomes" id="UP000516384">
    <property type="component" value="Plasmid pPlas1"/>
</dbReference>
<accession>A0A7H0YH39</accession>
<protein>
    <submittedName>
        <fullName evidence="2">Uncharacterized protein</fullName>
    </submittedName>
</protein>
<gene>
    <name evidence="2" type="ORF">IAQ67_29015</name>
</gene>
<dbReference type="EMBL" id="CP061173">
    <property type="protein sequence ID" value="QNR70397.1"/>
    <property type="molecule type" value="Genomic_DNA"/>
</dbReference>
<reference evidence="2 3" key="1">
    <citation type="submission" date="2020-09" db="EMBL/GenBank/DDBJ databases">
        <title>Characterization of Paenibacillus peoriae strain ZF390 with broad-spectrum antimicrobial activity as a potential biocontrol agent.</title>
        <authorList>
            <person name="Li L."/>
            <person name="Zhao Y."/>
            <person name="Li B."/>
            <person name="Xie X."/>
        </authorList>
    </citation>
    <scope>NUCLEOTIDE SEQUENCE [LARGE SCALE GENOMIC DNA]</scope>
    <source>
        <strain evidence="2 3">ZF390</strain>
        <plasmid evidence="2 3">pPlas1</plasmid>
    </source>
</reference>
<keyword evidence="2" id="KW-0614">Plasmid</keyword>
<feature type="coiled-coil region" evidence="1">
    <location>
        <begin position="20"/>
        <end position="93"/>
    </location>
</feature>
<evidence type="ECO:0000313" key="2">
    <source>
        <dbReference type="EMBL" id="QNR70397.1"/>
    </source>
</evidence>
<geneLocation type="plasmid" evidence="2 3">
    <name>pPlas1</name>
</geneLocation>
<evidence type="ECO:0000256" key="1">
    <source>
        <dbReference type="SAM" id="Coils"/>
    </source>
</evidence>
<proteinExistence type="predicted"/>
<dbReference type="AlphaFoldDB" id="A0A7H0YH39"/>
<name>A0A7H0YH39_9BACL</name>
<evidence type="ECO:0000313" key="3">
    <source>
        <dbReference type="Proteomes" id="UP000516384"/>
    </source>
</evidence>
<organism evidence="2 3">
    <name type="scientific">Paenibacillus peoriae</name>
    <dbReference type="NCBI Taxonomy" id="59893"/>
    <lineage>
        <taxon>Bacteria</taxon>
        <taxon>Bacillati</taxon>
        <taxon>Bacillota</taxon>
        <taxon>Bacilli</taxon>
        <taxon>Bacillales</taxon>
        <taxon>Paenibacillaceae</taxon>
        <taxon>Paenibacillus</taxon>
    </lineage>
</organism>
<dbReference type="RefSeq" id="WP_190299704.1">
    <property type="nucleotide sequence ID" value="NZ_CP061173.1"/>
</dbReference>
<sequence length="112" mass="12504">MFKVSKFKFWKKTKVEVLSMAELVEKMDWAEKEVDETIKALVKLQDKLNEGLKTMGNITDDAKAVIERHKAILQKSLDRKAELNAQADQIAQAVSTVISAKPSTTITPAATE</sequence>
<keyword evidence="1" id="KW-0175">Coiled coil</keyword>